<keyword evidence="2" id="KW-0472">Membrane</keyword>
<evidence type="ECO:0000313" key="3">
    <source>
        <dbReference type="EMBL" id="KAK8939230.1"/>
    </source>
</evidence>
<dbReference type="AlphaFoldDB" id="A0AAP0BK21"/>
<protein>
    <submittedName>
        <fullName evidence="3">Uncharacterized protein</fullName>
    </submittedName>
</protein>
<dbReference type="Proteomes" id="UP001418222">
    <property type="component" value="Unassembled WGS sequence"/>
</dbReference>
<feature type="region of interest" description="Disordered" evidence="1">
    <location>
        <begin position="407"/>
        <end position="426"/>
    </location>
</feature>
<gene>
    <name evidence="3" type="ORF">KSP39_PZI011621</name>
</gene>
<feature type="region of interest" description="Disordered" evidence="1">
    <location>
        <begin position="1"/>
        <end position="24"/>
    </location>
</feature>
<dbReference type="PANTHER" id="PTHR34775:SF6">
    <property type="entry name" value="TRANSMEMBRANE PROTEIN"/>
    <property type="match status" value="1"/>
</dbReference>
<keyword evidence="2" id="KW-1133">Transmembrane helix</keyword>
<feature type="transmembrane region" description="Helical" evidence="2">
    <location>
        <begin position="232"/>
        <end position="253"/>
    </location>
</feature>
<evidence type="ECO:0000313" key="4">
    <source>
        <dbReference type="Proteomes" id="UP001418222"/>
    </source>
</evidence>
<dbReference type="PANTHER" id="PTHR34775">
    <property type="entry name" value="TRANSMEMBRANE PROTEIN"/>
    <property type="match status" value="1"/>
</dbReference>
<keyword evidence="2" id="KW-0812">Transmembrane</keyword>
<feature type="compositionally biased region" description="Polar residues" evidence="1">
    <location>
        <begin position="13"/>
        <end position="22"/>
    </location>
</feature>
<dbReference type="EMBL" id="JBBWWQ010000009">
    <property type="protein sequence ID" value="KAK8939230.1"/>
    <property type="molecule type" value="Genomic_DNA"/>
</dbReference>
<accession>A0AAP0BK21</accession>
<evidence type="ECO:0000256" key="1">
    <source>
        <dbReference type="SAM" id="MobiDB-lite"/>
    </source>
</evidence>
<sequence>MSENKENEFTVGRNGTPTNKTQGLKKELKKNVFCLNIPASLKKKKNLAERIEERLSDSSPTTYSLHSYDPITNYTSPRPKFLRYNPNQRKQLLRRIEGEKIGDEKTWSGFYPNNLRERVDEIDYEGEEETEKEKKKSIVGVDTLKESSNAFSSVEPLLDSVAQVVSCSSFTNRNEKVCMDMLELEDPLLTSKPDVDQDFPKVFIELNEFEFLLNSKTELKSAYGSSILSEEALHIVFVLLGLLIIVVGLSSCFHKYIRRRHWNSRIASPSSSSYEFGMEAQIGGNVATVVPMMEEDGDKCRDILVENRSSGLNGVPFRLDPSQVEFKKLSVGPPRVELLGEFSLMDGRIHNDILGSKLKEMEYPISQFLHYRKSRAVEMFSSSSDMLESSPMKSISNRFSTKVIVEKGEASDTSTTPLRRSSRLRK</sequence>
<proteinExistence type="predicted"/>
<organism evidence="3 4">
    <name type="scientific">Platanthera zijinensis</name>
    <dbReference type="NCBI Taxonomy" id="2320716"/>
    <lineage>
        <taxon>Eukaryota</taxon>
        <taxon>Viridiplantae</taxon>
        <taxon>Streptophyta</taxon>
        <taxon>Embryophyta</taxon>
        <taxon>Tracheophyta</taxon>
        <taxon>Spermatophyta</taxon>
        <taxon>Magnoliopsida</taxon>
        <taxon>Liliopsida</taxon>
        <taxon>Asparagales</taxon>
        <taxon>Orchidaceae</taxon>
        <taxon>Orchidoideae</taxon>
        <taxon>Orchideae</taxon>
        <taxon>Orchidinae</taxon>
        <taxon>Platanthera</taxon>
    </lineage>
</organism>
<keyword evidence="4" id="KW-1185">Reference proteome</keyword>
<name>A0AAP0BK21_9ASPA</name>
<evidence type="ECO:0000256" key="2">
    <source>
        <dbReference type="SAM" id="Phobius"/>
    </source>
</evidence>
<comment type="caution">
    <text evidence="3">The sequence shown here is derived from an EMBL/GenBank/DDBJ whole genome shotgun (WGS) entry which is preliminary data.</text>
</comment>
<reference evidence="3 4" key="1">
    <citation type="journal article" date="2022" name="Nat. Plants">
        <title>Genomes of leafy and leafless Platanthera orchids illuminate the evolution of mycoheterotrophy.</title>
        <authorList>
            <person name="Li M.H."/>
            <person name="Liu K.W."/>
            <person name="Li Z."/>
            <person name="Lu H.C."/>
            <person name="Ye Q.L."/>
            <person name="Zhang D."/>
            <person name="Wang J.Y."/>
            <person name="Li Y.F."/>
            <person name="Zhong Z.M."/>
            <person name="Liu X."/>
            <person name="Yu X."/>
            <person name="Liu D.K."/>
            <person name="Tu X.D."/>
            <person name="Liu B."/>
            <person name="Hao Y."/>
            <person name="Liao X.Y."/>
            <person name="Jiang Y.T."/>
            <person name="Sun W.H."/>
            <person name="Chen J."/>
            <person name="Chen Y.Q."/>
            <person name="Ai Y."/>
            <person name="Zhai J.W."/>
            <person name="Wu S.S."/>
            <person name="Zhou Z."/>
            <person name="Hsiao Y.Y."/>
            <person name="Wu W.L."/>
            <person name="Chen Y.Y."/>
            <person name="Lin Y.F."/>
            <person name="Hsu J.L."/>
            <person name="Li C.Y."/>
            <person name="Wang Z.W."/>
            <person name="Zhao X."/>
            <person name="Zhong W.Y."/>
            <person name="Ma X.K."/>
            <person name="Ma L."/>
            <person name="Huang J."/>
            <person name="Chen G.Z."/>
            <person name="Huang M.Z."/>
            <person name="Huang L."/>
            <person name="Peng D.H."/>
            <person name="Luo Y.B."/>
            <person name="Zou S.Q."/>
            <person name="Chen S.P."/>
            <person name="Lan S."/>
            <person name="Tsai W.C."/>
            <person name="Van de Peer Y."/>
            <person name="Liu Z.J."/>
        </authorList>
    </citation>
    <scope>NUCLEOTIDE SEQUENCE [LARGE SCALE GENOMIC DNA]</scope>
    <source>
        <strain evidence="3">Lor287</strain>
    </source>
</reference>